<evidence type="ECO:0000313" key="10">
    <source>
        <dbReference type="Proteomes" id="UP000313849"/>
    </source>
</evidence>
<dbReference type="PANTHER" id="PTHR30518">
    <property type="entry name" value="ENDOLYTIC MUREIN TRANSGLYCOSYLASE"/>
    <property type="match status" value="1"/>
</dbReference>
<evidence type="ECO:0000256" key="3">
    <source>
        <dbReference type="ARBA" id="ARBA00022989"/>
    </source>
</evidence>
<comment type="catalytic activity">
    <reaction evidence="7">
        <text>a peptidoglycan chain = a peptidoglycan chain with N-acetyl-1,6-anhydromuramyl-[peptide] at the reducing end + a peptidoglycan chain with N-acetylglucosamine at the non-reducing end.</text>
        <dbReference type="EC" id="4.2.2.29"/>
    </reaction>
</comment>
<dbReference type="Gene3D" id="3.30.1490.480">
    <property type="entry name" value="Endolytic murein transglycosylase"/>
    <property type="match status" value="1"/>
</dbReference>
<accession>A0A5C5BE96</accession>
<proteinExistence type="inferred from homology"/>
<keyword evidence="1 7" id="KW-1003">Cell membrane</keyword>
<keyword evidence="6 7" id="KW-0961">Cell wall biogenesis/degradation</keyword>
<dbReference type="GO" id="GO:0005886">
    <property type="term" value="C:plasma membrane"/>
    <property type="evidence" value="ECO:0007669"/>
    <property type="project" value="UniProtKB-SubCell"/>
</dbReference>
<dbReference type="GO" id="GO:0008932">
    <property type="term" value="F:lytic endotransglycosylase activity"/>
    <property type="evidence" value="ECO:0007669"/>
    <property type="project" value="UniProtKB-UniRule"/>
</dbReference>
<dbReference type="Proteomes" id="UP000313849">
    <property type="component" value="Unassembled WGS sequence"/>
</dbReference>
<organism evidence="9 10">
    <name type="scientific">Miniimonas arenae</name>
    <dbReference type="NCBI Taxonomy" id="676201"/>
    <lineage>
        <taxon>Bacteria</taxon>
        <taxon>Bacillati</taxon>
        <taxon>Actinomycetota</taxon>
        <taxon>Actinomycetes</taxon>
        <taxon>Micrococcales</taxon>
        <taxon>Beutenbergiaceae</taxon>
        <taxon>Miniimonas</taxon>
    </lineage>
</organism>
<dbReference type="EMBL" id="VENP01000014">
    <property type="protein sequence ID" value="TNU75877.1"/>
    <property type="molecule type" value="Genomic_DNA"/>
</dbReference>
<gene>
    <name evidence="7 9" type="primary">mltG</name>
    <name evidence="9" type="ORF">FH969_05500</name>
</gene>
<dbReference type="NCBIfam" id="TIGR00247">
    <property type="entry name" value="endolytic transglycosylase MltG"/>
    <property type="match status" value="1"/>
</dbReference>
<dbReference type="EC" id="4.2.2.29" evidence="7"/>
<protein>
    <recommendedName>
        <fullName evidence="7">Endolytic murein transglycosylase</fullName>
        <ecNumber evidence="7">4.2.2.29</ecNumber>
    </recommendedName>
    <alternativeName>
        <fullName evidence="7">Peptidoglycan lytic transglycosylase</fullName>
    </alternativeName>
    <alternativeName>
        <fullName evidence="7">Peptidoglycan polymerization terminase</fullName>
    </alternativeName>
</protein>
<name>A0A5C5BE96_9MICO</name>
<dbReference type="OrthoDB" id="9814591at2"/>
<feature type="region of interest" description="Disordered" evidence="8">
    <location>
        <begin position="1"/>
        <end position="44"/>
    </location>
</feature>
<comment type="function">
    <text evidence="7">Functions as a peptidoglycan terminase that cleaves nascent peptidoglycan strands endolytically to terminate their elongation.</text>
</comment>
<dbReference type="GO" id="GO:0009252">
    <property type="term" value="P:peptidoglycan biosynthetic process"/>
    <property type="evidence" value="ECO:0007669"/>
    <property type="project" value="UniProtKB-UniRule"/>
</dbReference>
<dbReference type="InterPro" id="IPR003770">
    <property type="entry name" value="MLTG-like"/>
</dbReference>
<evidence type="ECO:0000256" key="7">
    <source>
        <dbReference type="HAMAP-Rule" id="MF_02065"/>
    </source>
</evidence>
<comment type="subcellular location">
    <subcellularLocation>
        <location evidence="7">Cell membrane</location>
        <topology evidence="7">Single-pass membrane protein</topology>
    </subcellularLocation>
</comment>
<evidence type="ECO:0000256" key="5">
    <source>
        <dbReference type="ARBA" id="ARBA00023239"/>
    </source>
</evidence>
<keyword evidence="5 7" id="KW-0456">Lyase</keyword>
<reference evidence="9 10" key="1">
    <citation type="submission" date="2019-06" db="EMBL/GenBank/DDBJ databases">
        <title>Draft genome sequence of Miniimonas arenae KCTC 19750T isolated from sea sand.</title>
        <authorList>
            <person name="Park S.-J."/>
        </authorList>
    </citation>
    <scope>NUCLEOTIDE SEQUENCE [LARGE SCALE GENOMIC DNA]</scope>
    <source>
        <strain evidence="9 10">KCTC 19750</strain>
    </source>
</reference>
<keyword evidence="10" id="KW-1185">Reference proteome</keyword>
<evidence type="ECO:0000256" key="4">
    <source>
        <dbReference type="ARBA" id="ARBA00023136"/>
    </source>
</evidence>
<comment type="caution">
    <text evidence="9">The sequence shown here is derived from an EMBL/GenBank/DDBJ whole genome shotgun (WGS) entry which is preliminary data.</text>
</comment>
<evidence type="ECO:0000313" key="9">
    <source>
        <dbReference type="EMBL" id="TNU75877.1"/>
    </source>
</evidence>
<dbReference type="PANTHER" id="PTHR30518:SF2">
    <property type="entry name" value="ENDOLYTIC MUREIN TRANSGLYCOSYLASE"/>
    <property type="match status" value="1"/>
</dbReference>
<sequence length="419" mass="45437">MTDLFGDSPEHDELEYEEERASRRQRRTSGQGGNGRGDSRSAREVARRRRRSIFSFVVMIAILGGIGFFAVKIIVPSVTPDPQATPMVTDYPGPGHDEVTVDIPEGANGAQIGDILTTAGVVATTDAFSAAFAANSAATSIQPGSYSLALEMKASDAVSALLDPNRRVDSRITIPEGWRADQIYARIADNLGIPVEDVTTAAHDYASFGLDGPPNTNDGVLDPMEGWFYPSTYSVPPGSTAADVLKQMYDRTISELDKLGVAPEDRLRVLTIGSIAIKEAFFEEDWPKVTRVIENRLVPGNATGATTLGMDSTLDYAWSVQNPGQTMDPSLHNSDTSPYNTRKNSGLPPSPIGSIDSRLMEAAVYPEEGDWVFFVSTDLCSGVTTFTDDYNEFLQLQEQFRAWNEKYVANGSTCPVPEG</sequence>
<keyword evidence="2 7" id="KW-0812">Transmembrane</keyword>
<dbReference type="AlphaFoldDB" id="A0A5C5BE96"/>
<evidence type="ECO:0000256" key="2">
    <source>
        <dbReference type="ARBA" id="ARBA00022692"/>
    </source>
</evidence>
<dbReference type="GO" id="GO:0071555">
    <property type="term" value="P:cell wall organization"/>
    <property type="evidence" value="ECO:0007669"/>
    <property type="project" value="UniProtKB-KW"/>
</dbReference>
<dbReference type="Pfam" id="PF02618">
    <property type="entry name" value="YceG"/>
    <property type="match status" value="1"/>
</dbReference>
<feature type="region of interest" description="Disordered" evidence="8">
    <location>
        <begin position="325"/>
        <end position="352"/>
    </location>
</feature>
<evidence type="ECO:0000256" key="8">
    <source>
        <dbReference type="SAM" id="MobiDB-lite"/>
    </source>
</evidence>
<evidence type="ECO:0000256" key="1">
    <source>
        <dbReference type="ARBA" id="ARBA00022475"/>
    </source>
</evidence>
<comment type="similarity">
    <text evidence="7">Belongs to the transglycosylase MltG family.</text>
</comment>
<feature type="site" description="Important for catalytic activity" evidence="7">
    <location>
        <position position="279"/>
    </location>
</feature>
<dbReference type="RefSeq" id="WP_108717472.1">
    <property type="nucleotide sequence ID" value="NZ_DAMDJA010000383.1"/>
</dbReference>
<dbReference type="HAMAP" id="MF_02065">
    <property type="entry name" value="MltG"/>
    <property type="match status" value="1"/>
</dbReference>
<feature type="compositionally biased region" description="Polar residues" evidence="8">
    <location>
        <begin position="325"/>
        <end position="344"/>
    </location>
</feature>
<keyword evidence="4 7" id="KW-0472">Membrane</keyword>
<feature type="transmembrane region" description="Helical" evidence="7">
    <location>
        <begin position="53"/>
        <end position="75"/>
    </location>
</feature>
<keyword evidence="3 7" id="KW-1133">Transmembrane helix</keyword>
<evidence type="ECO:0000256" key="6">
    <source>
        <dbReference type="ARBA" id="ARBA00023316"/>
    </source>
</evidence>